<dbReference type="InterPro" id="IPR009072">
    <property type="entry name" value="Histone-fold"/>
</dbReference>
<feature type="compositionally biased region" description="Low complexity" evidence="1">
    <location>
        <begin position="139"/>
        <end position="149"/>
    </location>
</feature>
<accession>A0A811YZX1</accession>
<organism evidence="2 3">
    <name type="scientific">Nyctereutes procyonoides</name>
    <name type="common">Raccoon dog</name>
    <name type="synonym">Canis procyonoides</name>
    <dbReference type="NCBI Taxonomy" id="34880"/>
    <lineage>
        <taxon>Eukaryota</taxon>
        <taxon>Metazoa</taxon>
        <taxon>Chordata</taxon>
        <taxon>Craniata</taxon>
        <taxon>Vertebrata</taxon>
        <taxon>Euteleostomi</taxon>
        <taxon>Mammalia</taxon>
        <taxon>Eutheria</taxon>
        <taxon>Laurasiatheria</taxon>
        <taxon>Carnivora</taxon>
        <taxon>Caniformia</taxon>
        <taxon>Canidae</taxon>
        <taxon>Nyctereutes</taxon>
    </lineage>
</organism>
<keyword evidence="3" id="KW-1185">Reference proteome</keyword>
<feature type="region of interest" description="Disordered" evidence="1">
    <location>
        <begin position="71"/>
        <end position="168"/>
    </location>
</feature>
<dbReference type="SUPFAM" id="SSF47113">
    <property type="entry name" value="Histone-fold"/>
    <property type="match status" value="1"/>
</dbReference>
<sequence length="168" mass="18649">MLSKKYSMWFLLGQIKKIIQTDEEIGKVAAAFLLELFLELLLKKACQVTHRAIQAPQQFDFLKDLVASVPDMQGHREDNDMQRNKGPHRGQKSGSSGWKNGRMGSKVKDKKLSGMDLEQQDESMDIDTDGAEKTPQSPLTPFTPFTLTLPLPPALPGLLAPDADNEGN</sequence>
<evidence type="ECO:0000256" key="1">
    <source>
        <dbReference type="SAM" id="MobiDB-lite"/>
    </source>
</evidence>
<dbReference type="EMBL" id="CAJHUB010000754">
    <property type="protein sequence ID" value="CAD7682016.1"/>
    <property type="molecule type" value="Genomic_DNA"/>
</dbReference>
<dbReference type="GO" id="GO:0046982">
    <property type="term" value="F:protein heterodimerization activity"/>
    <property type="evidence" value="ECO:0007669"/>
    <property type="project" value="InterPro"/>
</dbReference>
<proteinExistence type="predicted"/>
<feature type="compositionally biased region" description="Acidic residues" evidence="1">
    <location>
        <begin position="118"/>
        <end position="129"/>
    </location>
</feature>
<dbReference type="AlphaFoldDB" id="A0A811YZX1"/>
<reference evidence="2" key="1">
    <citation type="submission" date="2020-12" db="EMBL/GenBank/DDBJ databases">
        <authorList>
            <consortium name="Molecular Ecology Group"/>
        </authorList>
    </citation>
    <scope>NUCLEOTIDE SEQUENCE</scope>
    <source>
        <strain evidence="2">TBG_1078</strain>
    </source>
</reference>
<name>A0A811YZX1_NYCPR</name>
<gene>
    <name evidence="2" type="ORF">NYPRO_LOCUS14808</name>
</gene>
<comment type="caution">
    <text evidence="2">The sequence shown here is derived from an EMBL/GenBank/DDBJ whole genome shotgun (WGS) entry which is preliminary data.</text>
</comment>
<protein>
    <submittedName>
        <fullName evidence="2">(raccoon dog) hypothetical protein</fullName>
    </submittedName>
</protein>
<evidence type="ECO:0000313" key="3">
    <source>
        <dbReference type="Proteomes" id="UP000645828"/>
    </source>
</evidence>
<dbReference type="Gene3D" id="1.10.20.10">
    <property type="entry name" value="Histone, subunit A"/>
    <property type="match status" value="1"/>
</dbReference>
<feature type="compositionally biased region" description="Basic and acidic residues" evidence="1">
    <location>
        <begin position="73"/>
        <end position="83"/>
    </location>
</feature>
<dbReference type="Proteomes" id="UP000645828">
    <property type="component" value="Unassembled WGS sequence"/>
</dbReference>
<evidence type="ECO:0000313" key="2">
    <source>
        <dbReference type="EMBL" id="CAD7682016.1"/>
    </source>
</evidence>